<evidence type="ECO:0000313" key="2">
    <source>
        <dbReference type="WBParaSite" id="PSU_v2.g13576.t1"/>
    </source>
</evidence>
<dbReference type="WBParaSite" id="PSU_v2.g13576.t1">
    <property type="protein sequence ID" value="PSU_v2.g13576.t1"/>
    <property type="gene ID" value="PSU_v2.g13576"/>
</dbReference>
<dbReference type="Proteomes" id="UP000887577">
    <property type="component" value="Unplaced"/>
</dbReference>
<protein>
    <submittedName>
        <fullName evidence="2">Uncharacterized protein</fullName>
    </submittedName>
</protein>
<organism evidence="1 2">
    <name type="scientific">Panagrolaimus superbus</name>
    <dbReference type="NCBI Taxonomy" id="310955"/>
    <lineage>
        <taxon>Eukaryota</taxon>
        <taxon>Metazoa</taxon>
        <taxon>Ecdysozoa</taxon>
        <taxon>Nematoda</taxon>
        <taxon>Chromadorea</taxon>
        <taxon>Rhabditida</taxon>
        <taxon>Tylenchina</taxon>
        <taxon>Panagrolaimomorpha</taxon>
        <taxon>Panagrolaimoidea</taxon>
        <taxon>Panagrolaimidae</taxon>
        <taxon>Panagrolaimus</taxon>
    </lineage>
</organism>
<reference evidence="2" key="1">
    <citation type="submission" date="2022-11" db="UniProtKB">
        <authorList>
            <consortium name="WormBaseParasite"/>
        </authorList>
    </citation>
    <scope>IDENTIFICATION</scope>
</reference>
<name>A0A914Y7I3_9BILA</name>
<evidence type="ECO:0000313" key="1">
    <source>
        <dbReference type="Proteomes" id="UP000887577"/>
    </source>
</evidence>
<sequence>MNEIMRLLSSITTETAWISIFTEEKFNAEIYGFVTAHNFTGTDEIVGPFQTDSIENKYTVYDNGTSKTFRCGHRTLFFGFASF</sequence>
<dbReference type="AlphaFoldDB" id="A0A914Y7I3"/>
<keyword evidence="1" id="KW-1185">Reference proteome</keyword>
<proteinExistence type="predicted"/>
<accession>A0A914Y7I3</accession>